<accession>A0A1Y2C2D2</accession>
<dbReference type="PANTHER" id="PTHR11102:SF160">
    <property type="entry name" value="ERAD-ASSOCIATED E3 UBIQUITIN-PROTEIN LIGASE COMPONENT HRD3"/>
    <property type="match status" value="1"/>
</dbReference>
<protein>
    <submittedName>
        <fullName evidence="2">HCP-like protein</fullName>
    </submittedName>
</protein>
<reference evidence="2 3" key="1">
    <citation type="submission" date="2016-07" db="EMBL/GenBank/DDBJ databases">
        <title>Pervasive Adenine N6-methylation of Active Genes in Fungi.</title>
        <authorList>
            <consortium name="DOE Joint Genome Institute"/>
            <person name="Mondo S.J."/>
            <person name="Dannebaum R.O."/>
            <person name="Kuo R.C."/>
            <person name="Labutti K."/>
            <person name="Haridas S."/>
            <person name="Kuo A."/>
            <person name="Salamov A."/>
            <person name="Ahrendt S.R."/>
            <person name="Lipzen A."/>
            <person name="Sullivan W."/>
            <person name="Andreopoulos W.B."/>
            <person name="Clum A."/>
            <person name="Lindquist E."/>
            <person name="Daum C."/>
            <person name="Ramamoorthy G.K."/>
            <person name="Gryganskyi A."/>
            <person name="Culley D."/>
            <person name="Magnuson J.K."/>
            <person name="James T.Y."/>
            <person name="O'Malley M.A."/>
            <person name="Stajich J.E."/>
            <person name="Spatafora J.W."/>
            <person name="Visel A."/>
            <person name="Grigoriev I.V."/>
        </authorList>
    </citation>
    <scope>NUCLEOTIDE SEQUENCE [LARGE SCALE GENOMIC DNA]</scope>
    <source>
        <strain evidence="2 3">JEL800</strain>
    </source>
</reference>
<comment type="similarity">
    <text evidence="1">Belongs to the sel-1 family.</text>
</comment>
<evidence type="ECO:0000313" key="3">
    <source>
        <dbReference type="Proteomes" id="UP000193642"/>
    </source>
</evidence>
<evidence type="ECO:0000313" key="2">
    <source>
        <dbReference type="EMBL" id="ORY41202.1"/>
    </source>
</evidence>
<sequence>MPELVSDSDDLADDYNRSQKTHVDHVNASLKGRTESQLYMADCYLKGTIEKRDTKKAIELLELLDKKGIDEATRKLGDFFFIGGKNGSDKNLNLAVKYYEKLAKKGKDDAKLLMAECYLRGDGVKFPININKAKECVEDGARKGNAKFQFLLGDILLKNEGGLKKNETEAVKWFTLAANQKHVPAMSQLAACFSSGKGVAKDVQQAKRYFQMVVDAKATDKTSENEAIYKEAANELAKLKSLNGLCFEAF</sequence>
<dbReference type="OrthoDB" id="2384430at2759"/>
<dbReference type="InterPro" id="IPR006597">
    <property type="entry name" value="Sel1-like"/>
</dbReference>
<name>A0A1Y2C2D2_9FUNG</name>
<dbReference type="InterPro" id="IPR050767">
    <property type="entry name" value="Sel1_AlgK"/>
</dbReference>
<evidence type="ECO:0000256" key="1">
    <source>
        <dbReference type="ARBA" id="ARBA00038101"/>
    </source>
</evidence>
<dbReference type="SUPFAM" id="SSF81901">
    <property type="entry name" value="HCP-like"/>
    <property type="match status" value="2"/>
</dbReference>
<keyword evidence="3" id="KW-1185">Reference proteome</keyword>
<organism evidence="2 3">
    <name type="scientific">Rhizoclosmatium globosum</name>
    <dbReference type="NCBI Taxonomy" id="329046"/>
    <lineage>
        <taxon>Eukaryota</taxon>
        <taxon>Fungi</taxon>
        <taxon>Fungi incertae sedis</taxon>
        <taxon>Chytridiomycota</taxon>
        <taxon>Chytridiomycota incertae sedis</taxon>
        <taxon>Chytridiomycetes</taxon>
        <taxon>Chytridiales</taxon>
        <taxon>Chytriomycetaceae</taxon>
        <taxon>Rhizoclosmatium</taxon>
    </lineage>
</organism>
<dbReference type="PANTHER" id="PTHR11102">
    <property type="entry name" value="SEL-1-LIKE PROTEIN"/>
    <property type="match status" value="1"/>
</dbReference>
<gene>
    <name evidence="2" type="ORF">BCR33DRAFT_341991</name>
</gene>
<dbReference type="Pfam" id="PF08238">
    <property type="entry name" value="Sel1"/>
    <property type="match status" value="5"/>
</dbReference>
<dbReference type="InterPro" id="IPR011990">
    <property type="entry name" value="TPR-like_helical_dom_sf"/>
</dbReference>
<proteinExistence type="inferred from homology"/>
<dbReference type="AlphaFoldDB" id="A0A1Y2C2D2"/>
<dbReference type="STRING" id="329046.A0A1Y2C2D2"/>
<dbReference type="Gene3D" id="1.25.40.10">
    <property type="entry name" value="Tetratricopeptide repeat domain"/>
    <property type="match status" value="1"/>
</dbReference>
<dbReference type="EMBL" id="MCGO01000032">
    <property type="protein sequence ID" value="ORY41202.1"/>
    <property type="molecule type" value="Genomic_DNA"/>
</dbReference>
<dbReference type="Proteomes" id="UP000193642">
    <property type="component" value="Unassembled WGS sequence"/>
</dbReference>
<comment type="caution">
    <text evidence="2">The sequence shown here is derived from an EMBL/GenBank/DDBJ whole genome shotgun (WGS) entry which is preliminary data.</text>
</comment>
<dbReference type="SMART" id="SM00671">
    <property type="entry name" value="SEL1"/>
    <property type="match status" value="5"/>
</dbReference>